<dbReference type="Pfam" id="PF12680">
    <property type="entry name" value="SnoaL_2"/>
    <property type="match status" value="1"/>
</dbReference>
<dbReference type="SUPFAM" id="SSF55961">
    <property type="entry name" value="Bet v1-like"/>
    <property type="match status" value="1"/>
</dbReference>
<dbReference type="RefSeq" id="WP_148064496.1">
    <property type="nucleotide sequence ID" value="NZ_VRYZ01000004.1"/>
</dbReference>
<dbReference type="InterPro" id="IPR023393">
    <property type="entry name" value="START-like_dom_sf"/>
</dbReference>
<gene>
    <name evidence="2" type="ORF">FVW59_11660</name>
</gene>
<comment type="caution">
    <text evidence="2">The sequence shown here is derived from an EMBL/GenBank/DDBJ whole genome shotgun (WGS) entry which is preliminary data.</text>
</comment>
<evidence type="ECO:0000259" key="1">
    <source>
        <dbReference type="Pfam" id="PF12680"/>
    </source>
</evidence>
<dbReference type="InterPro" id="IPR019587">
    <property type="entry name" value="Polyketide_cyclase/dehydratase"/>
</dbReference>
<dbReference type="Gene3D" id="3.30.530.20">
    <property type="match status" value="1"/>
</dbReference>
<dbReference type="InterPro" id="IPR037401">
    <property type="entry name" value="SnoaL-like"/>
</dbReference>
<dbReference type="Gene3D" id="3.10.450.50">
    <property type="match status" value="1"/>
</dbReference>
<protein>
    <recommendedName>
        <fullName evidence="1">SnoaL-like domain-containing protein</fullName>
    </recommendedName>
</protein>
<reference evidence="2 3" key="1">
    <citation type="submission" date="2019-08" db="EMBL/GenBank/DDBJ databases">
        <title>Parahaliea maris sp. nov., isolated from the surface seawater.</title>
        <authorList>
            <person name="Liu Y."/>
        </authorList>
    </citation>
    <scope>NUCLEOTIDE SEQUENCE [LARGE SCALE GENOMIC DNA]</scope>
    <source>
        <strain evidence="2 3">S2-26</strain>
    </source>
</reference>
<organism evidence="2 3">
    <name type="scientific">Parahaliea aestuarii</name>
    <dbReference type="NCBI Taxonomy" id="1852021"/>
    <lineage>
        <taxon>Bacteria</taxon>
        <taxon>Pseudomonadati</taxon>
        <taxon>Pseudomonadota</taxon>
        <taxon>Gammaproteobacteria</taxon>
        <taxon>Cellvibrionales</taxon>
        <taxon>Halieaceae</taxon>
        <taxon>Parahaliea</taxon>
    </lineage>
</organism>
<sequence>MSSSTPCADNGYQVRSVAVEIDAPASLVWHVLTDTDNYNAWNPHCVRIDSTLKMGDPVAMTLVSYTTPGRLEHVVEYLCAFEPEKLLSWEMQAAQGWPYQARRDQVLEAAGENRCRYFSTDTFFGDSAVHVMNLTGVWVKRAFDDVAIALKERAEELYRRPASPDLASPAHEQMRDTMLRYAELLSSRDVDGIVALFADGASLEDPVGSQPLVGYASIRQFYEAGIDATGGTMRMQPEGSVRVVGNEAACAMIVTFDTDEGQTRVETMDTMVFDAFGKIQSLRAHVGPLNFHPPGGRA</sequence>
<dbReference type="AlphaFoldDB" id="A0A5C8ZVE1"/>
<evidence type="ECO:0000313" key="2">
    <source>
        <dbReference type="EMBL" id="TXS91799.1"/>
    </source>
</evidence>
<dbReference type="Pfam" id="PF10604">
    <property type="entry name" value="Polyketide_cyc2"/>
    <property type="match status" value="1"/>
</dbReference>
<dbReference type="EMBL" id="VRYZ01000004">
    <property type="protein sequence ID" value="TXS91799.1"/>
    <property type="molecule type" value="Genomic_DNA"/>
</dbReference>
<dbReference type="Proteomes" id="UP000321933">
    <property type="component" value="Unassembled WGS sequence"/>
</dbReference>
<proteinExistence type="predicted"/>
<keyword evidence="3" id="KW-1185">Reference proteome</keyword>
<evidence type="ECO:0000313" key="3">
    <source>
        <dbReference type="Proteomes" id="UP000321933"/>
    </source>
</evidence>
<feature type="domain" description="SnoaL-like" evidence="1">
    <location>
        <begin position="180"/>
        <end position="280"/>
    </location>
</feature>
<dbReference type="OrthoDB" id="191189at2"/>
<dbReference type="InterPro" id="IPR032710">
    <property type="entry name" value="NTF2-like_dom_sf"/>
</dbReference>
<dbReference type="SUPFAM" id="SSF54427">
    <property type="entry name" value="NTF2-like"/>
    <property type="match status" value="1"/>
</dbReference>
<name>A0A5C8ZVE1_9GAMM</name>
<accession>A0A5C8ZVE1</accession>
<dbReference type="CDD" id="cd07822">
    <property type="entry name" value="SRPBCC_4"/>
    <property type="match status" value="1"/>
</dbReference>